<evidence type="ECO:0000256" key="5">
    <source>
        <dbReference type="ARBA" id="ARBA00023235"/>
    </source>
</evidence>
<gene>
    <name evidence="11" type="ORF">METZ01_LOCUS3662</name>
</gene>
<dbReference type="GO" id="GO:0000725">
    <property type="term" value="P:recombinational repair"/>
    <property type="evidence" value="ECO:0007669"/>
    <property type="project" value="TreeGrafter"/>
</dbReference>
<reference evidence="11" key="1">
    <citation type="submission" date="2018-05" db="EMBL/GenBank/DDBJ databases">
        <authorList>
            <person name="Lanie J.A."/>
            <person name="Ng W.-L."/>
            <person name="Kazmierczak K.M."/>
            <person name="Andrzejewski T.M."/>
            <person name="Davidsen T.M."/>
            <person name="Wayne K.J."/>
            <person name="Tettelin H."/>
            <person name="Glass J.I."/>
            <person name="Rusch D."/>
            <person name="Podicherti R."/>
            <person name="Tsui H.-C.T."/>
            <person name="Winkler M.E."/>
        </authorList>
    </citation>
    <scope>NUCLEOTIDE SEQUENCE</scope>
</reference>
<dbReference type="GO" id="GO:0033202">
    <property type="term" value="C:DNA helicase complex"/>
    <property type="evidence" value="ECO:0007669"/>
    <property type="project" value="TreeGrafter"/>
</dbReference>
<keyword evidence="4" id="KW-0067">ATP-binding</keyword>
<dbReference type="SUPFAM" id="SSF52980">
    <property type="entry name" value="Restriction endonuclease-like"/>
    <property type="match status" value="1"/>
</dbReference>
<dbReference type="GO" id="GO:0016787">
    <property type="term" value="F:hydrolase activity"/>
    <property type="evidence" value="ECO:0007669"/>
    <property type="project" value="UniProtKB-KW"/>
</dbReference>
<evidence type="ECO:0000259" key="9">
    <source>
        <dbReference type="PROSITE" id="PS51198"/>
    </source>
</evidence>
<comment type="catalytic activity">
    <reaction evidence="6">
        <text>Couples ATP hydrolysis with the unwinding of duplex DNA by translocating in the 3'-5' direction.</text>
        <dbReference type="EC" id="5.6.2.4"/>
    </reaction>
</comment>
<dbReference type="AlphaFoldDB" id="A0A381NAP5"/>
<organism evidence="11">
    <name type="scientific">marine metagenome</name>
    <dbReference type="NCBI Taxonomy" id="408172"/>
    <lineage>
        <taxon>unclassified sequences</taxon>
        <taxon>metagenomes</taxon>
        <taxon>ecological metagenomes</taxon>
    </lineage>
</organism>
<dbReference type="InterPro" id="IPR014017">
    <property type="entry name" value="DNA_helicase_UvrD-like_C"/>
</dbReference>
<evidence type="ECO:0000256" key="3">
    <source>
        <dbReference type="ARBA" id="ARBA00022806"/>
    </source>
</evidence>
<dbReference type="PANTHER" id="PTHR11070:SF2">
    <property type="entry name" value="ATP-DEPENDENT DNA HELICASE SRS2"/>
    <property type="match status" value="1"/>
</dbReference>
<dbReference type="PANTHER" id="PTHR11070">
    <property type="entry name" value="UVRD / RECB / PCRA DNA HELICASE FAMILY MEMBER"/>
    <property type="match status" value="1"/>
</dbReference>
<dbReference type="InterPro" id="IPR038726">
    <property type="entry name" value="PDDEXK_AddAB-type"/>
</dbReference>
<sequence length="1137" mass="128864">VQAPAGSGKTELLSLRFLHLLAICEKPEEVLAITFTRKAANEMANRILNTLDTAAKLQTKPKFGTKLEEERFSAAIKVLEKDARLGWDLLKSPTRLRIQTIDSFCLYLASRLPVLSGFGANIHISDRPEEYYQHAIDRFLDLLNKDLPVSPAIGRLLLQLDNNIARVSKLLIELLKKRDQWIEPIIGLAGTPDKIFNQLQHNIIELIEENISQAKRLIQPYENILVELASFAASNFAGNQTNTRITNCLNLNKLPENRSCDLTTWQGLADLLVTIKNSQPTWRKRVDKRQGFPPSSINEQHNKLFKARKVAMHGLLADFAEGDNEALLQTLHYLRLLPSVEDHNFNFLKTLTEVLPTLLAQLRVTFATKNTVDYPEITHAALSALGNESNPTDLLLSLDYRINHILVDEFQDTSSTHQNLLQKLTAGWEPSDGRTFFVVGDAMQSCYSFRNANVGLFLALREKGIKNIPLTPIDLQANFRSDAGVVEWVNSVFASSFPQEEDISRGGVPYTHSTAEHPKGIDPAVNTRCYTFEGNNRSKAFEVEAQHIAKQITRLRGLSKTETIAILVRSRPHLSHILSEFREVGIPWAATDIDKLNNLSIISDLTSLARAILNQADRLAWLAVLRAPWCGISIEDLLIITGQNFEAPILHSLCEATVQAKLSEESYERIIKVAPALSEAVKLRDQLSLADLLRKTFDCLGGHHLIQTHFELESIDLFFDLIRKFERSTPIINADGLEEQIKNTFVSDNPPSASDNPVQILTIHKAKGLEFDHVFLPGLARQPKIEERELLLWHERLNHARVPKLFLAALAGTGESSDTLYELLRHEKLAKSKFENTRLMYIGVTRAIKSAHLSAVLKRGKEESTNPDPRSLLSTIWSAILQNKFVEFVNMDGINTENILESKGTSQLKTATLLKRIPVSLLPQSSWFEVTEKPDDNNQHHPQPSFNEDPRLDLMLDTQIGNLIHEALQAFLTNKNLLSDDSINLQRQRWQQHLLRYGFGLDKTHYAVTFIEDSLRKTLSNQEFLWVFDHSQEKSVAEYELQSKNSDAVQNHIIDRSFLDFEDIRWIIDYKSAKKPDSILEEEFIAGQLNLYRPQLKRYHELFKDEKNKGIKTALLFTSIPRLVEVAVDTPYDNSVC</sequence>
<name>A0A381NAP5_9ZZZZ</name>
<feature type="non-terminal residue" evidence="11">
    <location>
        <position position="1"/>
    </location>
</feature>
<dbReference type="EC" id="5.6.2.4" evidence="7"/>
<dbReference type="Pfam" id="PF13361">
    <property type="entry name" value="UvrD_C"/>
    <property type="match status" value="1"/>
</dbReference>
<keyword evidence="1" id="KW-0547">Nucleotide-binding</keyword>
<dbReference type="GO" id="GO:0003677">
    <property type="term" value="F:DNA binding"/>
    <property type="evidence" value="ECO:0007669"/>
    <property type="project" value="InterPro"/>
</dbReference>
<keyword evidence="5" id="KW-0413">Isomerase</keyword>
<accession>A0A381NAP5</accession>
<dbReference type="Pfam" id="PF00580">
    <property type="entry name" value="UvrD-helicase"/>
    <property type="match status" value="1"/>
</dbReference>
<evidence type="ECO:0000256" key="1">
    <source>
        <dbReference type="ARBA" id="ARBA00022741"/>
    </source>
</evidence>
<dbReference type="Pfam" id="PF12705">
    <property type="entry name" value="PDDEXK_1"/>
    <property type="match status" value="1"/>
</dbReference>
<dbReference type="GO" id="GO:0005524">
    <property type="term" value="F:ATP binding"/>
    <property type="evidence" value="ECO:0007669"/>
    <property type="project" value="UniProtKB-KW"/>
</dbReference>
<protein>
    <recommendedName>
        <fullName evidence="7">DNA 3'-5' helicase</fullName>
        <ecNumber evidence="7">5.6.2.4</ecNumber>
    </recommendedName>
</protein>
<dbReference type="InterPro" id="IPR011335">
    <property type="entry name" value="Restrct_endonuc-II-like"/>
</dbReference>
<dbReference type="InterPro" id="IPR014016">
    <property type="entry name" value="UvrD-like_ATP-bd"/>
</dbReference>
<evidence type="ECO:0000256" key="2">
    <source>
        <dbReference type="ARBA" id="ARBA00022801"/>
    </source>
</evidence>
<dbReference type="InterPro" id="IPR000212">
    <property type="entry name" value="DNA_helicase_UvrD/REP"/>
</dbReference>
<dbReference type="GO" id="GO:0043138">
    <property type="term" value="F:3'-5' DNA helicase activity"/>
    <property type="evidence" value="ECO:0007669"/>
    <property type="project" value="UniProtKB-EC"/>
</dbReference>
<dbReference type="EMBL" id="UINC01000189">
    <property type="protein sequence ID" value="SUZ50808.1"/>
    <property type="molecule type" value="Genomic_DNA"/>
</dbReference>
<evidence type="ECO:0000256" key="8">
    <source>
        <dbReference type="ARBA" id="ARBA00048988"/>
    </source>
</evidence>
<keyword evidence="3" id="KW-0347">Helicase</keyword>
<evidence type="ECO:0000259" key="10">
    <source>
        <dbReference type="PROSITE" id="PS51217"/>
    </source>
</evidence>
<evidence type="ECO:0000256" key="7">
    <source>
        <dbReference type="ARBA" id="ARBA00034808"/>
    </source>
</evidence>
<comment type="catalytic activity">
    <reaction evidence="8">
        <text>ATP + H2O = ADP + phosphate + H(+)</text>
        <dbReference type="Rhea" id="RHEA:13065"/>
        <dbReference type="ChEBI" id="CHEBI:15377"/>
        <dbReference type="ChEBI" id="CHEBI:15378"/>
        <dbReference type="ChEBI" id="CHEBI:30616"/>
        <dbReference type="ChEBI" id="CHEBI:43474"/>
        <dbReference type="ChEBI" id="CHEBI:456216"/>
        <dbReference type="EC" id="5.6.2.4"/>
    </reaction>
</comment>
<evidence type="ECO:0000256" key="4">
    <source>
        <dbReference type="ARBA" id="ARBA00022840"/>
    </source>
</evidence>
<evidence type="ECO:0000256" key="6">
    <source>
        <dbReference type="ARBA" id="ARBA00034617"/>
    </source>
</evidence>
<proteinExistence type="predicted"/>
<dbReference type="Gene3D" id="3.40.50.300">
    <property type="entry name" value="P-loop containing nucleotide triphosphate hydrolases"/>
    <property type="match status" value="4"/>
</dbReference>
<dbReference type="GO" id="GO:0005829">
    <property type="term" value="C:cytosol"/>
    <property type="evidence" value="ECO:0007669"/>
    <property type="project" value="TreeGrafter"/>
</dbReference>
<dbReference type="PROSITE" id="PS51198">
    <property type="entry name" value="UVRD_HELICASE_ATP_BIND"/>
    <property type="match status" value="1"/>
</dbReference>
<feature type="domain" description="UvrD-like helicase ATP-binding" evidence="9">
    <location>
        <begin position="1"/>
        <end position="482"/>
    </location>
</feature>
<feature type="domain" description="UvrD-like helicase C-terminal" evidence="10">
    <location>
        <begin position="505"/>
        <end position="768"/>
    </location>
</feature>
<evidence type="ECO:0000313" key="11">
    <source>
        <dbReference type="EMBL" id="SUZ50808.1"/>
    </source>
</evidence>
<keyword evidence="2" id="KW-0378">Hydrolase</keyword>
<dbReference type="PROSITE" id="PS51217">
    <property type="entry name" value="UVRD_HELICASE_CTER"/>
    <property type="match status" value="1"/>
</dbReference>
<dbReference type="SUPFAM" id="SSF52540">
    <property type="entry name" value="P-loop containing nucleoside triphosphate hydrolases"/>
    <property type="match status" value="1"/>
</dbReference>
<dbReference type="Gene3D" id="1.10.486.10">
    <property type="entry name" value="PCRA, domain 4"/>
    <property type="match status" value="1"/>
</dbReference>
<dbReference type="InterPro" id="IPR027417">
    <property type="entry name" value="P-loop_NTPase"/>
</dbReference>